<proteinExistence type="predicted"/>
<evidence type="ECO:0000256" key="5">
    <source>
        <dbReference type="ARBA" id="ARBA00023187"/>
    </source>
</evidence>
<protein>
    <recommendedName>
        <fullName evidence="9">SURP motif domain-containing protein</fullName>
    </recommendedName>
</protein>
<evidence type="ECO:0000256" key="1">
    <source>
        <dbReference type="ARBA" id="ARBA00004123"/>
    </source>
</evidence>
<dbReference type="Gene3D" id="1.10.10.790">
    <property type="entry name" value="Surp module"/>
    <property type="match status" value="2"/>
</dbReference>
<evidence type="ECO:0000256" key="4">
    <source>
        <dbReference type="ARBA" id="ARBA00022737"/>
    </source>
</evidence>
<keyword evidence="11" id="KW-1185">Reference proteome</keyword>
<dbReference type="Proteomes" id="UP000663879">
    <property type="component" value="Unassembled WGS sequence"/>
</dbReference>
<keyword evidence="8" id="KW-0472">Membrane</keyword>
<evidence type="ECO:0000256" key="2">
    <source>
        <dbReference type="ARBA" id="ARBA00022664"/>
    </source>
</evidence>
<dbReference type="InterPro" id="IPR000061">
    <property type="entry name" value="Surp"/>
</dbReference>
<name>A0A814EUB7_9BILA</name>
<dbReference type="PANTHER" id="PTHR15316">
    <property type="entry name" value="SPLICEOSOME ASSOCIATED PROTEIN 114/SWAP SPLICING FACTOR-RELATED"/>
    <property type="match status" value="1"/>
</dbReference>
<dbReference type="InterPro" id="IPR045146">
    <property type="entry name" value="SF3A1"/>
</dbReference>
<organism evidence="10 11">
    <name type="scientific">Brachionus calyciflorus</name>
    <dbReference type="NCBI Taxonomy" id="104777"/>
    <lineage>
        <taxon>Eukaryota</taxon>
        <taxon>Metazoa</taxon>
        <taxon>Spiralia</taxon>
        <taxon>Gnathifera</taxon>
        <taxon>Rotifera</taxon>
        <taxon>Eurotatoria</taxon>
        <taxon>Monogononta</taxon>
        <taxon>Pseudotrocha</taxon>
        <taxon>Ploima</taxon>
        <taxon>Brachionidae</taxon>
        <taxon>Brachionus</taxon>
    </lineage>
</organism>
<evidence type="ECO:0000256" key="3">
    <source>
        <dbReference type="ARBA" id="ARBA00022728"/>
    </source>
</evidence>
<evidence type="ECO:0000256" key="6">
    <source>
        <dbReference type="ARBA" id="ARBA00023242"/>
    </source>
</evidence>
<dbReference type="Pfam" id="PF01805">
    <property type="entry name" value="Surp"/>
    <property type="match status" value="2"/>
</dbReference>
<dbReference type="PROSITE" id="PS50128">
    <property type="entry name" value="SURP"/>
    <property type="match status" value="2"/>
</dbReference>
<dbReference type="InterPro" id="IPR022030">
    <property type="entry name" value="SF3A1_dom"/>
</dbReference>
<feature type="domain" description="SURP motif" evidence="9">
    <location>
        <begin position="685"/>
        <end position="727"/>
    </location>
</feature>
<dbReference type="FunFam" id="1.10.10.790:FF:000002">
    <property type="entry name" value="Splicing factor 3A subunit 1"/>
    <property type="match status" value="1"/>
</dbReference>
<dbReference type="InterPro" id="IPR035967">
    <property type="entry name" value="SWAP/Surp_sf"/>
</dbReference>
<dbReference type="FunFam" id="1.10.10.790:FF:000001">
    <property type="entry name" value="Splicing factor 3a, subunit 1"/>
    <property type="match status" value="1"/>
</dbReference>
<dbReference type="CDD" id="cd01800">
    <property type="entry name" value="Ubl_SF3a120"/>
    <property type="match status" value="1"/>
</dbReference>
<evidence type="ECO:0000256" key="7">
    <source>
        <dbReference type="SAM" id="MobiDB-lite"/>
    </source>
</evidence>
<comment type="subcellular location">
    <subcellularLocation>
        <location evidence="1">Nucleus</location>
    </subcellularLocation>
</comment>
<gene>
    <name evidence="10" type="ORF">OXX778_LOCUS15071</name>
</gene>
<dbReference type="Pfam" id="PF12230">
    <property type="entry name" value="PRP21_like_P"/>
    <property type="match status" value="1"/>
</dbReference>
<dbReference type="SMART" id="SM00648">
    <property type="entry name" value="SWAP"/>
    <property type="match status" value="2"/>
</dbReference>
<evidence type="ECO:0000313" key="10">
    <source>
        <dbReference type="EMBL" id="CAF0974030.1"/>
    </source>
</evidence>
<dbReference type="GO" id="GO:0005686">
    <property type="term" value="C:U2 snRNP"/>
    <property type="evidence" value="ECO:0007669"/>
    <property type="project" value="TreeGrafter"/>
</dbReference>
<dbReference type="GO" id="GO:0071013">
    <property type="term" value="C:catalytic step 2 spliceosome"/>
    <property type="evidence" value="ECO:0007669"/>
    <property type="project" value="TreeGrafter"/>
</dbReference>
<dbReference type="SUPFAM" id="SSF109905">
    <property type="entry name" value="Surp module (SWAP domain)"/>
    <property type="match status" value="2"/>
</dbReference>
<feature type="transmembrane region" description="Helical" evidence="8">
    <location>
        <begin position="504"/>
        <end position="532"/>
    </location>
</feature>
<reference evidence="10" key="1">
    <citation type="submission" date="2021-02" db="EMBL/GenBank/DDBJ databases">
        <authorList>
            <person name="Nowell W R."/>
        </authorList>
    </citation>
    <scope>NUCLEOTIDE SEQUENCE</scope>
    <source>
        <strain evidence="10">Ploen Becks lab</strain>
    </source>
</reference>
<evidence type="ECO:0000313" key="11">
    <source>
        <dbReference type="Proteomes" id="UP000663879"/>
    </source>
</evidence>
<evidence type="ECO:0000259" key="9">
    <source>
        <dbReference type="PROSITE" id="PS50128"/>
    </source>
</evidence>
<dbReference type="GO" id="GO:0045292">
    <property type="term" value="P:mRNA cis splicing, via spliceosome"/>
    <property type="evidence" value="ECO:0007669"/>
    <property type="project" value="InterPro"/>
</dbReference>
<keyword evidence="5" id="KW-0508">mRNA splicing</keyword>
<feature type="transmembrane region" description="Helical" evidence="8">
    <location>
        <begin position="552"/>
        <end position="573"/>
    </location>
</feature>
<feature type="region of interest" description="Disordered" evidence="7">
    <location>
        <begin position="991"/>
        <end position="1030"/>
    </location>
</feature>
<dbReference type="EMBL" id="CAJNOC010003241">
    <property type="protein sequence ID" value="CAF0974030.1"/>
    <property type="molecule type" value="Genomic_DNA"/>
</dbReference>
<dbReference type="PANTHER" id="PTHR15316:SF1">
    <property type="entry name" value="SPLICING FACTOR 3A SUBUNIT 1"/>
    <property type="match status" value="1"/>
</dbReference>
<keyword evidence="8" id="KW-0812">Transmembrane</keyword>
<keyword evidence="6" id="KW-0539">Nucleus</keyword>
<dbReference type="OrthoDB" id="447637at2759"/>
<dbReference type="GO" id="GO:0071004">
    <property type="term" value="C:U2-type prespliceosome"/>
    <property type="evidence" value="ECO:0007669"/>
    <property type="project" value="TreeGrafter"/>
</dbReference>
<sequence length="1343" mass="155287">MKAYIYLGFILFQTLEYFIQAKTLNNCFLDKKLTTTIICDDLRANINNILNLNTTYNLSQYDKIMFNPIFKNQILNKTNILQTIEYFNKINVTTIDISYLHLKGMDMNTFHNFNSSNMTVNFLFYDSTIDIYSNGSLQTSCNLSLASTTQAVIGKIIFSIRNSFRRKVCPLIFHNLKASNIFIFFLIDTIYKKNILNFEISNDLKSQIRILGIKNCENIIIDSKLLNKKLLQYTIEVVFGGKLREIRPESFTNLPNLRIIVFDIYFVRNLLHKSLDWVKAINNDLNINVNNRTEVVANIRRAVHINIFHSESPYADIKFTANDILPDEDFCLYTQFPFKQLILLTVSDGIRRNFPYNFTCTFHMIRKMNSLLYNSYNVYFPESFLNTLENISHCNFTKMFSNCKIKTKYESDFDFQNFRETIEILDFIVLVFLNPFCCIIGLFFYLYTSFNFKTKNFQTQQYIFIKAYSVFTSIYLILTLLNLINECPFKNSMFCSSIRTLVPIQYYQSIFIMFIRKIIIFMLNTIIVGYTYTKFKNARDCMISKQSEKINLVKYLTISFLFGLLLNSLNFLFSMVNYVYPMGKYPLILVEDSLSLDLSISMILKCLYALNEFINKFIFLLVILVIDIKLILKLRQIFKIESCLRIRLNKVGIDSNRQSAELHKQNKAMPTTIGIIYPPPEVRTIVDKTATFVARNGPEFEEKIRQNEINNPKFNFLNPNDPYYAYYQHKVKEIAEGRTPLEPPTPQPIAQNATLPATLQKMTISSKTQDTQSKIMEQMIILKDPPPEFEFIVDAPSISALDIDVIKLTAQFVARNGRPFLTSIMNKEQRNPMFDFLKPQHSHFNYFTRLVDQYTKILLPPKDLVDKMTREVENPFGVFKNVAYRVEWERVAQREKAQEDEMAEKERVAYAQIDWHDFVVVETVDYQPNEVGNFPPPTTPADVGARVIVQERIESGQLDPNAVDHNGRLLIDRILEDESRVVQETIPKDKNIDQVEMDEDSGEEEKKELKKSMPIRPDIPLPPNPENVIIRPYDPKAKQVKKPNKSEEYFKSPITGELIPASMMSEHMRISTLDPKWLEQKQRERKEREEQEDPLAGGFSIEANLKRLAEYRSDMFGSGAEETLIGKKKGEEDKKEKDLATWDGHSNSVEMTSKRALSGITVEDQIKAIHQSQGLIGDETSKIGPTIPTPIITSALNTTVIKQAPPQPPTQPIMVSNYKILNVPVQPVVIQTVPVAPPPQPVNTQPVVHMPAELEEPASKRQKTEEHLIPEVDFLAQYQSRGPVKFYVQCPSVPDKPEWNLNGQSLPITMPLTETDQNTLAYYNLYPESVIQLQLKERGGRKK</sequence>
<feature type="transmembrane region" description="Helical" evidence="8">
    <location>
        <begin position="427"/>
        <end position="450"/>
    </location>
</feature>
<feature type="transmembrane region" description="Helical" evidence="8">
    <location>
        <begin position="462"/>
        <end position="484"/>
    </location>
</feature>
<dbReference type="Gene3D" id="3.10.20.90">
    <property type="entry name" value="Phosphatidylinositol 3-kinase Catalytic Subunit, Chain A, domain 1"/>
    <property type="match status" value="1"/>
</dbReference>
<dbReference type="InterPro" id="IPR035563">
    <property type="entry name" value="SF3As1_ubi"/>
</dbReference>
<keyword evidence="2" id="KW-0507">mRNA processing</keyword>
<keyword evidence="4" id="KW-0677">Repeat</keyword>
<dbReference type="GO" id="GO:0003723">
    <property type="term" value="F:RNA binding"/>
    <property type="evidence" value="ECO:0007669"/>
    <property type="project" value="InterPro"/>
</dbReference>
<evidence type="ECO:0000256" key="8">
    <source>
        <dbReference type="SAM" id="Phobius"/>
    </source>
</evidence>
<comment type="caution">
    <text evidence="10">The sequence shown here is derived from an EMBL/GenBank/DDBJ whole genome shotgun (WGS) entry which is preliminary data.</text>
</comment>
<accession>A0A814EUB7</accession>
<keyword evidence="3" id="KW-0747">Spliceosome</keyword>
<keyword evidence="8" id="KW-1133">Transmembrane helix</keyword>
<dbReference type="GO" id="GO:0000381">
    <property type="term" value="P:regulation of alternative mRNA splicing, via spliceosome"/>
    <property type="evidence" value="ECO:0007669"/>
    <property type="project" value="TreeGrafter"/>
</dbReference>
<feature type="domain" description="SURP motif" evidence="9">
    <location>
        <begin position="805"/>
        <end position="847"/>
    </location>
</feature>